<organism evidence="1 2">
    <name type="scientific">Penicillium argentinense</name>
    <dbReference type="NCBI Taxonomy" id="1131581"/>
    <lineage>
        <taxon>Eukaryota</taxon>
        <taxon>Fungi</taxon>
        <taxon>Dikarya</taxon>
        <taxon>Ascomycota</taxon>
        <taxon>Pezizomycotina</taxon>
        <taxon>Eurotiomycetes</taxon>
        <taxon>Eurotiomycetidae</taxon>
        <taxon>Eurotiales</taxon>
        <taxon>Aspergillaceae</taxon>
        <taxon>Penicillium</taxon>
    </lineage>
</organism>
<name>A0A9W9G1D8_9EURO</name>
<dbReference type="RefSeq" id="XP_056478388.1">
    <property type="nucleotide sequence ID" value="XM_056615416.1"/>
</dbReference>
<dbReference type="GeneID" id="81354395"/>
<sequence length="68" mass="7857">MLNNDWRGLYGINTIQRILIVSSGLTNSIQLHTEDSKLNRCFGLHFLAPLNELLLSHFLEIRIHIDEV</sequence>
<reference evidence="1" key="1">
    <citation type="submission" date="2022-11" db="EMBL/GenBank/DDBJ databases">
        <authorList>
            <person name="Petersen C."/>
        </authorList>
    </citation>
    <scope>NUCLEOTIDE SEQUENCE</scope>
    <source>
        <strain evidence="1">IBT 30761</strain>
    </source>
</reference>
<comment type="caution">
    <text evidence="1">The sequence shown here is derived from an EMBL/GenBank/DDBJ whole genome shotgun (WGS) entry which is preliminary data.</text>
</comment>
<dbReference type="Proteomes" id="UP001149074">
    <property type="component" value="Unassembled WGS sequence"/>
</dbReference>
<evidence type="ECO:0000313" key="2">
    <source>
        <dbReference type="Proteomes" id="UP001149074"/>
    </source>
</evidence>
<dbReference type="AlphaFoldDB" id="A0A9W9G1D8"/>
<dbReference type="EMBL" id="JAPQKI010000003">
    <property type="protein sequence ID" value="KAJ5110277.1"/>
    <property type="molecule type" value="Genomic_DNA"/>
</dbReference>
<protein>
    <submittedName>
        <fullName evidence="1">Uncharacterized protein</fullName>
    </submittedName>
</protein>
<accession>A0A9W9G1D8</accession>
<evidence type="ECO:0000313" key="1">
    <source>
        <dbReference type="EMBL" id="KAJ5110277.1"/>
    </source>
</evidence>
<proteinExistence type="predicted"/>
<keyword evidence="2" id="KW-1185">Reference proteome</keyword>
<gene>
    <name evidence="1" type="ORF">N7532_002922</name>
</gene>
<reference evidence="1" key="2">
    <citation type="journal article" date="2023" name="IMA Fungus">
        <title>Comparative genomic study of the Penicillium genus elucidates a diverse pangenome and 15 lateral gene transfer events.</title>
        <authorList>
            <person name="Petersen C."/>
            <person name="Sorensen T."/>
            <person name="Nielsen M.R."/>
            <person name="Sondergaard T.E."/>
            <person name="Sorensen J.L."/>
            <person name="Fitzpatrick D.A."/>
            <person name="Frisvad J.C."/>
            <person name="Nielsen K.L."/>
        </authorList>
    </citation>
    <scope>NUCLEOTIDE SEQUENCE</scope>
    <source>
        <strain evidence="1">IBT 30761</strain>
    </source>
</reference>